<dbReference type="InterPro" id="IPR036388">
    <property type="entry name" value="WH-like_DNA-bd_sf"/>
</dbReference>
<evidence type="ECO:0000256" key="2">
    <source>
        <dbReference type="ARBA" id="ARBA00023125"/>
    </source>
</evidence>
<evidence type="ECO:0000259" key="4">
    <source>
        <dbReference type="PROSITE" id="PS50995"/>
    </source>
</evidence>
<comment type="caution">
    <text evidence="5">The sequence shown here is derived from an EMBL/GenBank/DDBJ whole genome shotgun (WGS) entry which is preliminary data.</text>
</comment>
<feature type="domain" description="HTH marR-type" evidence="4">
    <location>
        <begin position="27"/>
        <end position="162"/>
    </location>
</feature>
<dbReference type="InterPro" id="IPR039422">
    <property type="entry name" value="MarR/SlyA-like"/>
</dbReference>
<name>D5RLW0_9PROT</name>
<organism evidence="5 6">
    <name type="scientific">Pseudoroseomonas cervicalis ATCC 49957</name>
    <dbReference type="NCBI Taxonomy" id="525371"/>
    <lineage>
        <taxon>Bacteria</taxon>
        <taxon>Pseudomonadati</taxon>
        <taxon>Pseudomonadota</taxon>
        <taxon>Alphaproteobacteria</taxon>
        <taxon>Acetobacterales</taxon>
        <taxon>Roseomonadaceae</taxon>
        <taxon>Roseomonas</taxon>
    </lineage>
</organism>
<sequence>MAEPPPLPLDTLLAQWRRERPDLDPAPMAVCGAIWRAAEQLRRGVAANLAPYGLDSPAFDVLMTLRRQGAGRSLSPTELAREMLLSTSAMTNRLDRLEQRGLVRRHSDPEDRRSFRIALTQEGLALADRVVASHVATEARLLAPLSEPEQAQLRALLERLFQP</sequence>
<dbReference type="HOGENOM" id="CLU_083287_27_5_5"/>
<keyword evidence="2" id="KW-0238">DNA-binding</keyword>
<dbReference type="Pfam" id="PF12802">
    <property type="entry name" value="MarR_2"/>
    <property type="match status" value="1"/>
</dbReference>
<dbReference type="PANTHER" id="PTHR33164:SF104">
    <property type="entry name" value="TRANSCRIPTIONAL REGULATORY PROTEIN"/>
    <property type="match status" value="1"/>
</dbReference>
<dbReference type="OrthoDB" id="7427954at2"/>
<dbReference type="PANTHER" id="PTHR33164">
    <property type="entry name" value="TRANSCRIPTIONAL REGULATOR, MARR FAMILY"/>
    <property type="match status" value="1"/>
</dbReference>
<keyword evidence="3" id="KW-0804">Transcription</keyword>
<dbReference type="InterPro" id="IPR023187">
    <property type="entry name" value="Tscrpt_reg_MarR-type_CS"/>
</dbReference>
<evidence type="ECO:0000256" key="1">
    <source>
        <dbReference type="ARBA" id="ARBA00023015"/>
    </source>
</evidence>
<dbReference type="SUPFAM" id="SSF46785">
    <property type="entry name" value="Winged helix' DNA-binding domain"/>
    <property type="match status" value="1"/>
</dbReference>
<dbReference type="GO" id="GO:0003700">
    <property type="term" value="F:DNA-binding transcription factor activity"/>
    <property type="evidence" value="ECO:0007669"/>
    <property type="project" value="InterPro"/>
</dbReference>
<dbReference type="SMART" id="SM00347">
    <property type="entry name" value="HTH_MARR"/>
    <property type="match status" value="1"/>
</dbReference>
<dbReference type="AlphaFoldDB" id="D5RLW0"/>
<dbReference type="GO" id="GO:0003677">
    <property type="term" value="F:DNA binding"/>
    <property type="evidence" value="ECO:0007669"/>
    <property type="project" value="UniProtKB-KW"/>
</dbReference>
<dbReference type="EMBL" id="ADVL01000331">
    <property type="protein sequence ID" value="EFH11696.1"/>
    <property type="molecule type" value="Genomic_DNA"/>
</dbReference>
<dbReference type="GO" id="GO:0006950">
    <property type="term" value="P:response to stress"/>
    <property type="evidence" value="ECO:0007669"/>
    <property type="project" value="TreeGrafter"/>
</dbReference>
<evidence type="ECO:0000313" key="5">
    <source>
        <dbReference type="EMBL" id="EFH11696.1"/>
    </source>
</evidence>
<dbReference type="PRINTS" id="PR00598">
    <property type="entry name" value="HTHMARR"/>
</dbReference>
<evidence type="ECO:0000256" key="3">
    <source>
        <dbReference type="ARBA" id="ARBA00023163"/>
    </source>
</evidence>
<dbReference type="Proteomes" id="UP000005324">
    <property type="component" value="Unassembled WGS sequence"/>
</dbReference>
<protein>
    <submittedName>
        <fullName evidence="5">Transcriptional regulator, MarR family</fullName>
    </submittedName>
</protein>
<dbReference type="InterPro" id="IPR036390">
    <property type="entry name" value="WH_DNA-bd_sf"/>
</dbReference>
<dbReference type="PROSITE" id="PS01117">
    <property type="entry name" value="HTH_MARR_1"/>
    <property type="match status" value="1"/>
</dbReference>
<keyword evidence="6" id="KW-1185">Reference proteome</keyword>
<dbReference type="InterPro" id="IPR000835">
    <property type="entry name" value="HTH_MarR-typ"/>
</dbReference>
<gene>
    <name evidence="5" type="primary">pecS</name>
    <name evidence="5" type="ORF">HMPREF0731_2071</name>
</gene>
<reference evidence="5 6" key="1">
    <citation type="submission" date="2010-04" db="EMBL/GenBank/DDBJ databases">
        <authorList>
            <person name="Qin X."/>
            <person name="Bachman B."/>
            <person name="Battles P."/>
            <person name="Bell A."/>
            <person name="Bess C."/>
            <person name="Bickham C."/>
            <person name="Chaboub L."/>
            <person name="Chen D."/>
            <person name="Coyle M."/>
            <person name="Deiros D.R."/>
            <person name="Dinh H."/>
            <person name="Forbes L."/>
            <person name="Fowler G."/>
            <person name="Francisco L."/>
            <person name="Fu Q."/>
            <person name="Gubbala S."/>
            <person name="Hale W."/>
            <person name="Han Y."/>
            <person name="Hemphill L."/>
            <person name="Highlander S.K."/>
            <person name="Hirani K."/>
            <person name="Hogues M."/>
            <person name="Jackson L."/>
            <person name="Jakkamsetti A."/>
            <person name="Javaid M."/>
            <person name="Jiang H."/>
            <person name="Korchina V."/>
            <person name="Kovar C."/>
            <person name="Lara F."/>
            <person name="Lee S."/>
            <person name="Mata R."/>
            <person name="Mathew T."/>
            <person name="Moen C."/>
            <person name="Morales K."/>
            <person name="Munidasa M."/>
            <person name="Nazareth L."/>
            <person name="Ngo R."/>
            <person name="Nguyen L."/>
            <person name="Okwuonu G."/>
            <person name="Ongeri F."/>
            <person name="Patil S."/>
            <person name="Petrosino J."/>
            <person name="Pham C."/>
            <person name="Pham P."/>
            <person name="Pu L.-L."/>
            <person name="Puazo M."/>
            <person name="Raj R."/>
            <person name="Reid J."/>
            <person name="Rouhana J."/>
            <person name="Saada N."/>
            <person name="Shang Y."/>
            <person name="Simmons D."/>
            <person name="Thornton R."/>
            <person name="Warren J."/>
            <person name="Weissenberger G."/>
            <person name="Zhang J."/>
            <person name="Zhang L."/>
            <person name="Zhou C."/>
            <person name="Zhu D."/>
            <person name="Muzny D."/>
            <person name="Worley K."/>
            <person name="Gibbs R."/>
        </authorList>
    </citation>
    <scope>NUCLEOTIDE SEQUENCE [LARGE SCALE GENOMIC DNA]</scope>
    <source>
        <strain evidence="5 6">ATCC 49957</strain>
    </source>
</reference>
<dbReference type="PROSITE" id="PS50995">
    <property type="entry name" value="HTH_MARR_2"/>
    <property type="match status" value="1"/>
</dbReference>
<keyword evidence="1" id="KW-0805">Transcription regulation</keyword>
<evidence type="ECO:0000313" key="6">
    <source>
        <dbReference type="Proteomes" id="UP000005324"/>
    </source>
</evidence>
<accession>D5RLW0</accession>
<dbReference type="RefSeq" id="WP_007004488.1">
    <property type="nucleotide sequence ID" value="NZ_GG770779.1"/>
</dbReference>
<proteinExistence type="predicted"/>
<dbReference type="Gene3D" id="1.10.10.10">
    <property type="entry name" value="Winged helix-like DNA-binding domain superfamily/Winged helix DNA-binding domain"/>
    <property type="match status" value="1"/>
</dbReference>